<evidence type="ECO:0000313" key="4">
    <source>
        <dbReference type="EMBL" id="MBO1080903.1"/>
    </source>
</evidence>
<dbReference type="InterPro" id="IPR023799">
    <property type="entry name" value="RbfA_dom_sf"/>
</dbReference>
<dbReference type="PANTHER" id="PTHR33515:SF1">
    <property type="entry name" value="RIBOSOME-BINDING FACTOR A, CHLOROPLASTIC-RELATED"/>
    <property type="match status" value="1"/>
</dbReference>
<keyword evidence="5" id="KW-1185">Reference proteome</keyword>
<dbReference type="Pfam" id="PF02033">
    <property type="entry name" value="RBFA"/>
    <property type="match status" value="1"/>
</dbReference>
<dbReference type="InterPro" id="IPR020053">
    <property type="entry name" value="Ribosome-bd_factorA_CS"/>
</dbReference>
<evidence type="ECO:0000313" key="5">
    <source>
        <dbReference type="Proteomes" id="UP001518989"/>
    </source>
</evidence>
<keyword evidence="2" id="KW-0963">Cytoplasm</keyword>
<feature type="region of interest" description="Disordered" evidence="3">
    <location>
        <begin position="126"/>
        <end position="146"/>
    </location>
</feature>
<gene>
    <name evidence="2 4" type="primary">rbfA</name>
    <name evidence="4" type="ORF">IAI61_17820</name>
</gene>
<dbReference type="RefSeq" id="WP_207419081.1">
    <property type="nucleotide sequence ID" value="NZ_CP061177.1"/>
</dbReference>
<dbReference type="PROSITE" id="PS01319">
    <property type="entry name" value="RBFA"/>
    <property type="match status" value="1"/>
</dbReference>
<evidence type="ECO:0000256" key="3">
    <source>
        <dbReference type="SAM" id="MobiDB-lite"/>
    </source>
</evidence>
<comment type="function">
    <text evidence="2">One of several proteins that assist in the late maturation steps of the functional core of the 30S ribosomal subunit. Associates with free 30S ribosomal subunits (but not with 30S subunits that are part of 70S ribosomes or polysomes). Required for efficient processing of 16S rRNA. May interact with the 5'-terminal helix region of 16S rRNA.</text>
</comment>
<reference evidence="4 5" key="1">
    <citation type="submission" date="2020-09" db="EMBL/GenBank/DDBJ databases">
        <title>Roseomonas.</title>
        <authorList>
            <person name="Zhu W."/>
        </authorList>
    </citation>
    <scope>NUCLEOTIDE SEQUENCE [LARGE SCALE GENOMIC DNA]</scope>
    <source>
        <strain evidence="4 5">573</strain>
    </source>
</reference>
<dbReference type="Gene3D" id="3.30.300.20">
    <property type="match status" value="1"/>
</dbReference>
<comment type="subcellular location">
    <subcellularLocation>
        <location evidence="2">Cytoplasm</location>
    </subcellularLocation>
</comment>
<feature type="compositionally biased region" description="Polar residues" evidence="3">
    <location>
        <begin position="136"/>
        <end position="146"/>
    </location>
</feature>
<accession>A0ABS3KTV7</accession>
<dbReference type="EMBL" id="JACTNG010000011">
    <property type="protein sequence ID" value="MBO1080903.1"/>
    <property type="molecule type" value="Genomic_DNA"/>
</dbReference>
<evidence type="ECO:0000256" key="2">
    <source>
        <dbReference type="HAMAP-Rule" id="MF_00003"/>
    </source>
</evidence>
<name>A0ABS3KTV7_9PROT</name>
<keyword evidence="1 2" id="KW-0690">Ribosome biogenesis</keyword>
<sequence>MAKQAAGSGPTQRMLRVAEEVRHALSAVFARGEIRDADLLDTRVTVTEVRASPDLMHMTCFVSGLGRRLTDEQMAGLKRIQPWLRKQVAQKVRLRTAPELHFHQDEALEYAAHIDQVMRQPVVAQDLRKPEAPSPGANTAGNDDAE</sequence>
<proteinExistence type="inferred from homology"/>
<dbReference type="Proteomes" id="UP001518989">
    <property type="component" value="Unassembled WGS sequence"/>
</dbReference>
<comment type="subunit">
    <text evidence="2">Monomer. Binds 30S ribosomal subunits, but not 50S ribosomal subunits or 70S ribosomes.</text>
</comment>
<dbReference type="HAMAP" id="MF_00003">
    <property type="entry name" value="RbfA"/>
    <property type="match status" value="1"/>
</dbReference>
<dbReference type="NCBIfam" id="TIGR00082">
    <property type="entry name" value="rbfA"/>
    <property type="match status" value="1"/>
</dbReference>
<protein>
    <recommendedName>
        <fullName evidence="2">Ribosome-binding factor A</fullName>
    </recommendedName>
</protein>
<comment type="caution">
    <text evidence="4">The sequence shown here is derived from an EMBL/GenBank/DDBJ whole genome shotgun (WGS) entry which is preliminary data.</text>
</comment>
<dbReference type="PANTHER" id="PTHR33515">
    <property type="entry name" value="RIBOSOME-BINDING FACTOR A, CHLOROPLASTIC-RELATED"/>
    <property type="match status" value="1"/>
</dbReference>
<organism evidence="4 5">
    <name type="scientific">Roseomonas haemaphysalidis</name>
    <dbReference type="NCBI Taxonomy" id="2768162"/>
    <lineage>
        <taxon>Bacteria</taxon>
        <taxon>Pseudomonadati</taxon>
        <taxon>Pseudomonadota</taxon>
        <taxon>Alphaproteobacteria</taxon>
        <taxon>Acetobacterales</taxon>
        <taxon>Roseomonadaceae</taxon>
        <taxon>Roseomonas</taxon>
    </lineage>
</organism>
<dbReference type="SUPFAM" id="SSF89919">
    <property type="entry name" value="Ribosome-binding factor A, RbfA"/>
    <property type="match status" value="1"/>
</dbReference>
<comment type="similarity">
    <text evidence="2">Belongs to the RbfA family.</text>
</comment>
<dbReference type="InterPro" id="IPR000238">
    <property type="entry name" value="RbfA"/>
</dbReference>
<dbReference type="InterPro" id="IPR015946">
    <property type="entry name" value="KH_dom-like_a/b"/>
</dbReference>
<evidence type="ECO:0000256" key="1">
    <source>
        <dbReference type="ARBA" id="ARBA00022517"/>
    </source>
</evidence>
<dbReference type="NCBIfam" id="NF001802">
    <property type="entry name" value="PRK00521.2-5"/>
    <property type="match status" value="1"/>
</dbReference>